<feature type="region of interest" description="Disordered" evidence="6">
    <location>
        <begin position="69"/>
        <end position="105"/>
    </location>
</feature>
<dbReference type="VEuPathDB" id="FungiDB:Z520_10069"/>
<dbReference type="PANTHER" id="PTHR10209:SF886">
    <property type="entry name" value="UPF0676 PROTEIN C1494.01"/>
    <property type="match status" value="1"/>
</dbReference>
<dbReference type="OrthoDB" id="288590at2759"/>
<dbReference type="GeneID" id="27715815"/>
<dbReference type="PANTHER" id="PTHR10209">
    <property type="entry name" value="OXIDOREDUCTASE, 2OG-FE II OXYGENASE FAMILY PROTEIN"/>
    <property type="match status" value="1"/>
</dbReference>
<keyword evidence="2 5" id="KW-0479">Metal-binding</keyword>
<evidence type="ECO:0000256" key="5">
    <source>
        <dbReference type="RuleBase" id="RU003682"/>
    </source>
</evidence>
<feature type="compositionally biased region" description="Basic and acidic residues" evidence="6">
    <location>
        <begin position="89"/>
        <end position="105"/>
    </location>
</feature>
<evidence type="ECO:0000256" key="1">
    <source>
        <dbReference type="ARBA" id="ARBA00008056"/>
    </source>
</evidence>
<organism evidence="8 9">
    <name type="scientific">Fonsecaea multimorphosa CBS 102226</name>
    <dbReference type="NCBI Taxonomy" id="1442371"/>
    <lineage>
        <taxon>Eukaryota</taxon>
        <taxon>Fungi</taxon>
        <taxon>Dikarya</taxon>
        <taxon>Ascomycota</taxon>
        <taxon>Pezizomycotina</taxon>
        <taxon>Eurotiomycetes</taxon>
        <taxon>Chaetothyriomycetidae</taxon>
        <taxon>Chaetothyriales</taxon>
        <taxon>Herpotrichiellaceae</taxon>
        <taxon>Fonsecaea</taxon>
    </lineage>
</organism>
<keyword evidence="3 5" id="KW-0560">Oxidoreductase</keyword>
<dbReference type="Pfam" id="PF03171">
    <property type="entry name" value="2OG-FeII_Oxy"/>
    <property type="match status" value="1"/>
</dbReference>
<keyword evidence="9" id="KW-1185">Reference proteome</keyword>
<proteinExistence type="inferred from homology"/>
<dbReference type="RefSeq" id="XP_016628482.1">
    <property type="nucleotide sequence ID" value="XM_016780563.1"/>
</dbReference>
<dbReference type="STRING" id="1442371.A0A0D2JV03"/>
<dbReference type="Proteomes" id="UP000053411">
    <property type="component" value="Unassembled WGS sequence"/>
</dbReference>
<dbReference type="SUPFAM" id="SSF51197">
    <property type="entry name" value="Clavaminate synthase-like"/>
    <property type="match status" value="1"/>
</dbReference>
<dbReference type="InterPro" id="IPR044861">
    <property type="entry name" value="IPNS-like_FE2OG_OXY"/>
</dbReference>
<dbReference type="EMBL" id="KN848088">
    <property type="protein sequence ID" value="KIX94359.1"/>
    <property type="molecule type" value="Genomic_DNA"/>
</dbReference>
<evidence type="ECO:0000256" key="2">
    <source>
        <dbReference type="ARBA" id="ARBA00022723"/>
    </source>
</evidence>
<dbReference type="Gene3D" id="2.60.120.330">
    <property type="entry name" value="B-lactam Antibiotic, Isopenicillin N Synthase, Chain"/>
    <property type="match status" value="1"/>
</dbReference>
<evidence type="ECO:0000313" key="8">
    <source>
        <dbReference type="EMBL" id="KIX94359.1"/>
    </source>
</evidence>
<evidence type="ECO:0000256" key="4">
    <source>
        <dbReference type="ARBA" id="ARBA00023004"/>
    </source>
</evidence>
<keyword evidence="4 5" id="KW-0408">Iron</keyword>
<dbReference type="PROSITE" id="PS51471">
    <property type="entry name" value="FE2OG_OXY"/>
    <property type="match status" value="1"/>
</dbReference>
<protein>
    <recommendedName>
        <fullName evidence="7">Fe2OG dioxygenase domain-containing protein</fullName>
    </recommendedName>
</protein>
<comment type="similarity">
    <text evidence="1 5">Belongs to the iron/ascorbate-dependent oxidoreductase family.</text>
</comment>
<dbReference type="InterPro" id="IPR027443">
    <property type="entry name" value="IPNS-like_sf"/>
</dbReference>
<evidence type="ECO:0000256" key="6">
    <source>
        <dbReference type="SAM" id="MobiDB-lite"/>
    </source>
</evidence>
<sequence>MAPIETEIPVIDLAKLETDFNGTAQEIKDVAGNWGFLYVKNHGVDQEKIDRMFEIHDLFFNKTAQEEKESTPWNSIDNAGYDNRRKRPYRDPKTGVEKPGDPKESFVCRKESSLEHPYPPTLAKLKPEIQSFMREIHDKIAMNILKCLSVAVGLPSDYLGNLHKYDDPSFTTLRLMHYPASDGPVDYDTRLPAHTDHDVITLLFQDRIMGLQVRPPHYSGPIAEDEEWLDAPIIPGAVLINIGETLSFLSGGVMKSTWHRVVKSPRPEDWGKERFSMAYFCHATEFTPLKCIEGIKGAEKREAPISCVTGKQIETVRDWIQHRHSYRGYVLETKPPAPVAMNGITV</sequence>
<dbReference type="AlphaFoldDB" id="A0A0D2JV03"/>
<evidence type="ECO:0000313" key="9">
    <source>
        <dbReference type="Proteomes" id="UP000053411"/>
    </source>
</evidence>
<evidence type="ECO:0000259" key="7">
    <source>
        <dbReference type="PROSITE" id="PS51471"/>
    </source>
</evidence>
<dbReference type="InterPro" id="IPR005123">
    <property type="entry name" value="Oxoglu/Fe-dep_dioxygenase_dom"/>
</dbReference>
<evidence type="ECO:0000256" key="3">
    <source>
        <dbReference type="ARBA" id="ARBA00023002"/>
    </source>
</evidence>
<dbReference type="InterPro" id="IPR026992">
    <property type="entry name" value="DIOX_N"/>
</dbReference>
<dbReference type="Pfam" id="PF14226">
    <property type="entry name" value="DIOX_N"/>
    <property type="match status" value="1"/>
</dbReference>
<dbReference type="GO" id="GO:0046872">
    <property type="term" value="F:metal ion binding"/>
    <property type="evidence" value="ECO:0007669"/>
    <property type="project" value="UniProtKB-KW"/>
</dbReference>
<dbReference type="PRINTS" id="PR00682">
    <property type="entry name" value="IPNSYNTHASE"/>
</dbReference>
<feature type="domain" description="Fe2OG dioxygenase" evidence="7">
    <location>
        <begin position="169"/>
        <end position="283"/>
    </location>
</feature>
<name>A0A0D2JV03_9EURO</name>
<gene>
    <name evidence="8" type="ORF">Z520_10069</name>
</gene>
<dbReference type="GO" id="GO:0016491">
    <property type="term" value="F:oxidoreductase activity"/>
    <property type="evidence" value="ECO:0007669"/>
    <property type="project" value="UniProtKB-KW"/>
</dbReference>
<accession>A0A0D2JV03</accession>
<reference evidence="8 9" key="1">
    <citation type="submission" date="2015-01" db="EMBL/GenBank/DDBJ databases">
        <title>The Genome Sequence of Fonsecaea multimorphosa CBS 102226.</title>
        <authorList>
            <consortium name="The Broad Institute Genomics Platform"/>
            <person name="Cuomo C."/>
            <person name="de Hoog S."/>
            <person name="Gorbushina A."/>
            <person name="Stielow B."/>
            <person name="Teixiera M."/>
            <person name="Abouelleil A."/>
            <person name="Chapman S.B."/>
            <person name="Priest M."/>
            <person name="Young S.K."/>
            <person name="Wortman J."/>
            <person name="Nusbaum C."/>
            <person name="Birren B."/>
        </authorList>
    </citation>
    <scope>NUCLEOTIDE SEQUENCE [LARGE SCALE GENOMIC DNA]</scope>
    <source>
        <strain evidence="8 9">CBS 102226</strain>
    </source>
</reference>
<dbReference type="GO" id="GO:0044283">
    <property type="term" value="P:small molecule biosynthetic process"/>
    <property type="evidence" value="ECO:0007669"/>
    <property type="project" value="UniProtKB-ARBA"/>
</dbReference>